<gene>
    <name evidence="14" type="ORF">BRENAR_LOCUS1942</name>
</gene>
<dbReference type="GO" id="GO:0000796">
    <property type="term" value="C:condensin complex"/>
    <property type="evidence" value="ECO:0007669"/>
    <property type="project" value="TreeGrafter"/>
</dbReference>
<dbReference type="SUPFAM" id="SSF48371">
    <property type="entry name" value="ARM repeat"/>
    <property type="match status" value="1"/>
</dbReference>
<dbReference type="InterPro" id="IPR024324">
    <property type="entry name" value="Condensin_cplx_su1_N"/>
</dbReference>
<accession>A0A448YJX2</accession>
<evidence type="ECO:0000256" key="5">
    <source>
        <dbReference type="ARBA" id="ARBA00022618"/>
    </source>
</evidence>
<keyword evidence="5 10" id="KW-0132">Cell division</keyword>
<dbReference type="InterPro" id="IPR032682">
    <property type="entry name" value="Cnd1_C"/>
</dbReference>
<protein>
    <recommendedName>
        <fullName evidence="10">Condensin complex subunit 1</fullName>
    </recommendedName>
</protein>
<dbReference type="PIRSF" id="PIRSF017127">
    <property type="entry name" value="Condensin_D2"/>
    <property type="match status" value="1"/>
</dbReference>
<dbReference type="OrthoDB" id="436262at2759"/>
<dbReference type="Gene3D" id="1.25.10.10">
    <property type="entry name" value="Leucine-rich Repeat Variant"/>
    <property type="match status" value="2"/>
</dbReference>
<evidence type="ECO:0000259" key="13">
    <source>
        <dbReference type="Pfam" id="PF12922"/>
    </source>
</evidence>
<dbReference type="GO" id="GO:0000779">
    <property type="term" value="C:condensed chromosome, centromeric region"/>
    <property type="evidence" value="ECO:0007669"/>
    <property type="project" value="TreeGrafter"/>
</dbReference>
<dbReference type="InterPro" id="IPR016024">
    <property type="entry name" value="ARM-type_fold"/>
</dbReference>
<comment type="subcellular location">
    <subcellularLocation>
        <location evidence="2">Chromosome</location>
    </subcellularLocation>
    <subcellularLocation>
        <location evidence="1">Nucleus</location>
    </subcellularLocation>
</comment>
<evidence type="ECO:0000313" key="14">
    <source>
        <dbReference type="EMBL" id="VEU21207.1"/>
    </source>
</evidence>
<dbReference type="Proteomes" id="UP000290900">
    <property type="component" value="Unassembled WGS sequence"/>
</dbReference>
<evidence type="ECO:0000256" key="11">
    <source>
        <dbReference type="SAM" id="MobiDB-lite"/>
    </source>
</evidence>
<evidence type="ECO:0000313" key="15">
    <source>
        <dbReference type="Proteomes" id="UP000290900"/>
    </source>
</evidence>
<keyword evidence="8" id="KW-0539">Nucleus</keyword>
<sequence>MIVDFNLSEAVTTFPDEYDNYEFDSNLGDPKTILGEITDVLAVRPSGILDDEVWEPLQDLTHCYRTLPNGVKYQLVYLITNSLATQIERETRSALQEGEVENFDTQKKILQLYGYLLYVLLYNFGKEDADPKNNELKTHIKKTNDLIESCLGTVSMLLSLRLSLLFQTTPEHNMFVGNLFLNPINALLENQYRAKEGNIKMYSFKVICLAVKYHGQASHMHNAIIQHLTYFPHLSPMMAELLQVLTDHYEFPQLTDGILKDVSAKKFNENDTTGPKSISAFLIKLSEMSPLTMMNQMSSISELLDSNSFTLRCAVVECVGNIISTLAKSQEEYDQHKDSAGDYISLLEERLLDANPFVRSRALQGLIKLTQMQVKFVNRRLRWTKLAVRHLEDRSGLVRRNAIKFLSHLIMSHPYSAINDERLEYEAWNGKLELLTEKLKELQPDIFDDEEENDEEENDEEEKEDEGEDENEEPTDGDEEKMDEDKIDEEKIDEDKIDEDKIVEEDEAAASASSDPSHTSAVHRLFLTWQIYKDCTTFIQLLEKSADLCCELLHSKSKIEVIEVMSYFVLLDAYGISNSAKGIKQMLHLVWMKGSNDEGNQVVDKLIECYESLYLNGPPTDTMLQKATRIAKSLVEITYGASMADLASLEKLIGEFYEKQLIGEDVVNVLWNIFRQQSDSRESRRGSIIVLGMLALANYEISLKGLDLILDIGLDPKSDDWILTSFSCIALRRAIPAKAGTTYRMAKEDETVEKLTTILLKYTTDGQWFGMAEEALNSIYAISAHPDDVATNLLREKTRAVFGEQEDESDQVVELSQLLFLIGHIGLKTVIYLEKCEAEFKKKKIVAENKKNKQDNELDMIGGTNEDDFSDAVQAIKEKELLYGEKSLLAQYVPLVKEVVSHQEEYNDSRLQRQAILCMCKMMCISPRFCESNLGLLLSVMENSDDPIVRSNAVLGLGDMAVCFNSIIDTNKNYLYERLQDPDLMVQRTCLMTVTFLILAGQVKVKGQLAQMAKLYVNEDPAIVDMCKLFFTELATKDNAIYNGFMDMYSGLTADDQLPEKDFKEIIKFVVPFIQKDRHKQQLASKLYQRLLKADSEEAWHQAAFVIREVIPRQDTIGASRRDKESAKGKLYNEILETIGKGFENPEQRE</sequence>
<evidence type="ECO:0000259" key="12">
    <source>
        <dbReference type="Pfam" id="PF12717"/>
    </source>
</evidence>
<evidence type="ECO:0000256" key="6">
    <source>
        <dbReference type="ARBA" id="ARBA00022776"/>
    </source>
</evidence>
<evidence type="ECO:0000256" key="3">
    <source>
        <dbReference type="ARBA" id="ARBA00009606"/>
    </source>
</evidence>
<feature type="compositionally biased region" description="Acidic residues" evidence="11">
    <location>
        <begin position="446"/>
        <end position="500"/>
    </location>
</feature>
<dbReference type="AlphaFoldDB" id="A0A448YJX2"/>
<dbReference type="FunCoup" id="A0A448YJX2">
    <property type="interactions" value="576"/>
</dbReference>
<dbReference type="GO" id="GO:0051301">
    <property type="term" value="P:cell division"/>
    <property type="evidence" value="ECO:0007669"/>
    <property type="project" value="UniProtKB-KW"/>
</dbReference>
<evidence type="ECO:0000256" key="9">
    <source>
        <dbReference type="ARBA" id="ARBA00023306"/>
    </source>
</evidence>
<evidence type="ECO:0000256" key="8">
    <source>
        <dbReference type="ARBA" id="ARBA00023242"/>
    </source>
</evidence>
<dbReference type="GO" id="GO:0007076">
    <property type="term" value="P:mitotic chromosome condensation"/>
    <property type="evidence" value="ECO:0007669"/>
    <property type="project" value="InterPro"/>
</dbReference>
<feature type="domain" description="Condensin complex subunit 1 C-terminal" evidence="12">
    <location>
        <begin position="948"/>
        <end position="1107"/>
    </location>
</feature>
<feature type="region of interest" description="Disordered" evidence="11">
    <location>
        <begin position="443"/>
        <end position="500"/>
    </location>
</feature>
<keyword evidence="9 10" id="KW-0131">Cell cycle</keyword>
<dbReference type="STRING" id="13370.A0A448YJX2"/>
<reference evidence="14 15" key="1">
    <citation type="submission" date="2018-12" db="EMBL/GenBank/DDBJ databases">
        <authorList>
            <person name="Tiukova I."/>
            <person name="Dainat J."/>
        </authorList>
    </citation>
    <scope>NUCLEOTIDE SEQUENCE [LARGE SCALE GENOMIC DNA]</scope>
</reference>
<name>A0A448YJX2_BRENA</name>
<evidence type="ECO:0000256" key="10">
    <source>
        <dbReference type="PIRNR" id="PIRNR017127"/>
    </source>
</evidence>
<dbReference type="PANTHER" id="PTHR14222">
    <property type="entry name" value="CONDENSIN"/>
    <property type="match status" value="1"/>
</dbReference>
<dbReference type="GO" id="GO:0005634">
    <property type="term" value="C:nucleus"/>
    <property type="evidence" value="ECO:0007669"/>
    <property type="project" value="UniProtKB-SubCell"/>
</dbReference>
<comment type="function">
    <text evidence="10">Regulatory subunit of the condensin complex, a complex required for conversion of interphase chromatin into mitotic-like condense chromosomes. The condensin complex probably introduces positive supercoils into relaxed DNA in the presence of type I topoisomerases and converts nicked DNA into positive knotted forms in the presence of type II topoisomerases.</text>
</comment>
<evidence type="ECO:0000256" key="1">
    <source>
        <dbReference type="ARBA" id="ARBA00004123"/>
    </source>
</evidence>
<dbReference type="GO" id="GO:0010032">
    <property type="term" value="P:meiotic chromosome condensation"/>
    <property type="evidence" value="ECO:0007669"/>
    <property type="project" value="TreeGrafter"/>
</dbReference>
<evidence type="ECO:0000256" key="2">
    <source>
        <dbReference type="ARBA" id="ARBA00004286"/>
    </source>
</evidence>
<keyword evidence="6 10" id="KW-0498">Mitosis</keyword>
<organism evidence="14 15">
    <name type="scientific">Brettanomyces naardenensis</name>
    <name type="common">Yeast</name>
    <dbReference type="NCBI Taxonomy" id="13370"/>
    <lineage>
        <taxon>Eukaryota</taxon>
        <taxon>Fungi</taxon>
        <taxon>Dikarya</taxon>
        <taxon>Ascomycota</taxon>
        <taxon>Saccharomycotina</taxon>
        <taxon>Pichiomycetes</taxon>
        <taxon>Pichiales</taxon>
        <taxon>Pichiaceae</taxon>
        <taxon>Brettanomyces</taxon>
    </lineage>
</organism>
<proteinExistence type="inferred from homology"/>
<keyword evidence="7 10" id="KW-0226">DNA condensation</keyword>
<keyword evidence="15" id="KW-1185">Reference proteome</keyword>
<comment type="similarity">
    <text evidence="3 10">Belongs to the CND1 (condensin subunit 1) family.</text>
</comment>
<keyword evidence="4" id="KW-0158">Chromosome</keyword>
<dbReference type="EMBL" id="CAACVR010000011">
    <property type="protein sequence ID" value="VEU21207.1"/>
    <property type="molecule type" value="Genomic_DNA"/>
</dbReference>
<dbReference type="PANTHER" id="PTHR14222:SF2">
    <property type="entry name" value="CONDENSIN COMPLEX SUBUNIT 1"/>
    <property type="match status" value="1"/>
</dbReference>
<dbReference type="InterPro" id="IPR026971">
    <property type="entry name" value="CND1/NCAPD3"/>
</dbReference>
<evidence type="ECO:0000256" key="7">
    <source>
        <dbReference type="ARBA" id="ARBA00023067"/>
    </source>
</evidence>
<evidence type="ECO:0000256" key="4">
    <source>
        <dbReference type="ARBA" id="ARBA00022454"/>
    </source>
</evidence>
<dbReference type="InterPro" id="IPR011989">
    <property type="entry name" value="ARM-like"/>
</dbReference>
<dbReference type="InterPro" id="IPR007673">
    <property type="entry name" value="Condensin_cplx_su1"/>
</dbReference>
<dbReference type="Pfam" id="PF12922">
    <property type="entry name" value="Cnd1_N"/>
    <property type="match status" value="1"/>
</dbReference>
<dbReference type="InParanoid" id="A0A448YJX2"/>
<feature type="domain" description="Condensin complex subunit 1 N-terminal" evidence="13">
    <location>
        <begin position="71"/>
        <end position="218"/>
    </location>
</feature>
<dbReference type="GO" id="GO:0042393">
    <property type="term" value="F:histone binding"/>
    <property type="evidence" value="ECO:0007669"/>
    <property type="project" value="TreeGrafter"/>
</dbReference>
<dbReference type="Pfam" id="PF12717">
    <property type="entry name" value="Cnd1"/>
    <property type="match status" value="1"/>
</dbReference>